<name>A0A9X3NFG4_9ACTN</name>
<dbReference type="PROSITE" id="PS51729">
    <property type="entry name" value="GNAT_YJDJ"/>
    <property type="match status" value="1"/>
</dbReference>
<evidence type="ECO:0000259" key="2">
    <source>
        <dbReference type="PROSITE" id="PS51729"/>
    </source>
</evidence>
<reference evidence="3" key="1">
    <citation type="submission" date="2022-10" db="EMBL/GenBank/DDBJ databases">
        <title>The WGS of Solirubrobacter phytolaccae KCTC 29190.</title>
        <authorList>
            <person name="Jiang Z."/>
        </authorList>
    </citation>
    <scope>NUCLEOTIDE SEQUENCE</scope>
    <source>
        <strain evidence="3">KCTC 29190</strain>
    </source>
</reference>
<dbReference type="PROSITE" id="PS51186">
    <property type="entry name" value="GNAT"/>
    <property type="match status" value="1"/>
</dbReference>
<dbReference type="RefSeq" id="WP_270028429.1">
    <property type="nucleotide sequence ID" value="NZ_JAPDDP010000066.1"/>
</dbReference>
<evidence type="ECO:0000259" key="1">
    <source>
        <dbReference type="PROSITE" id="PS51186"/>
    </source>
</evidence>
<comment type="caution">
    <text evidence="3">The sequence shown here is derived from an EMBL/GenBank/DDBJ whole genome shotgun (WGS) entry which is preliminary data.</text>
</comment>
<accession>A0A9X3NFG4</accession>
<protein>
    <submittedName>
        <fullName evidence="3">N-acetyltransferase</fullName>
    </submittedName>
</protein>
<dbReference type="CDD" id="cd04301">
    <property type="entry name" value="NAT_SF"/>
    <property type="match status" value="1"/>
</dbReference>
<dbReference type="PANTHER" id="PTHR31435:SF10">
    <property type="entry name" value="BSR4717 PROTEIN"/>
    <property type="match status" value="1"/>
</dbReference>
<dbReference type="InterPro" id="IPR031165">
    <property type="entry name" value="GNAT_YJDJ"/>
</dbReference>
<evidence type="ECO:0000313" key="3">
    <source>
        <dbReference type="EMBL" id="MDA0184012.1"/>
    </source>
</evidence>
<dbReference type="EMBL" id="JAPDDP010000066">
    <property type="protein sequence ID" value="MDA0184012.1"/>
    <property type="molecule type" value="Genomic_DNA"/>
</dbReference>
<sequence>MAEIEVRDVPAADRFEVHVDGKLAGFAVYRRAPGLIDFLHTEVDPEFGGQGVGSALVREALAAAADEDLAVIPHCPFVRAYLQRHPELVALVPEDRRAQFGL</sequence>
<gene>
    <name evidence="3" type="ORF">OJ997_27135</name>
</gene>
<dbReference type="PANTHER" id="PTHR31435">
    <property type="entry name" value="PROTEIN NATD1"/>
    <property type="match status" value="1"/>
</dbReference>
<dbReference type="InterPro" id="IPR045057">
    <property type="entry name" value="Gcn5-rel_NAT"/>
</dbReference>
<feature type="domain" description="N-acetyltransferase" evidence="1">
    <location>
        <begin position="1"/>
        <end position="102"/>
    </location>
</feature>
<dbReference type="AlphaFoldDB" id="A0A9X3NFG4"/>
<dbReference type="Proteomes" id="UP001147653">
    <property type="component" value="Unassembled WGS sequence"/>
</dbReference>
<proteinExistence type="predicted"/>
<dbReference type="Pfam" id="PF14542">
    <property type="entry name" value="Acetyltransf_CG"/>
    <property type="match status" value="1"/>
</dbReference>
<keyword evidence="4" id="KW-1185">Reference proteome</keyword>
<dbReference type="InterPro" id="IPR000182">
    <property type="entry name" value="GNAT_dom"/>
</dbReference>
<feature type="domain" description="N-acetyltransferase" evidence="2">
    <location>
        <begin position="7"/>
        <end position="93"/>
    </location>
</feature>
<dbReference type="GO" id="GO:0016747">
    <property type="term" value="F:acyltransferase activity, transferring groups other than amino-acyl groups"/>
    <property type="evidence" value="ECO:0007669"/>
    <property type="project" value="InterPro"/>
</dbReference>
<organism evidence="3 4">
    <name type="scientific">Solirubrobacter phytolaccae</name>
    <dbReference type="NCBI Taxonomy" id="1404360"/>
    <lineage>
        <taxon>Bacteria</taxon>
        <taxon>Bacillati</taxon>
        <taxon>Actinomycetota</taxon>
        <taxon>Thermoleophilia</taxon>
        <taxon>Solirubrobacterales</taxon>
        <taxon>Solirubrobacteraceae</taxon>
        <taxon>Solirubrobacter</taxon>
    </lineage>
</organism>
<dbReference type="Gene3D" id="3.40.630.30">
    <property type="match status" value="1"/>
</dbReference>
<evidence type="ECO:0000313" key="4">
    <source>
        <dbReference type="Proteomes" id="UP001147653"/>
    </source>
</evidence>
<dbReference type="SUPFAM" id="SSF55729">
    <property type="entry name" value="Acyl-CoA N-acyltransferases (Nat)"/>
    <property type="match status" value="1"/>
</dbReference>
<dbReference type="InterPro" id="IPR016181">
    <property type="entry name" value="Acyl_CoA_acyltransferase"/>
</dbReference>